<dbReference type="PANTHER" id="PTHR15495">
    <property type="entry name" value="NEGATIVE REGULATOR OF VESICLE FORMATION-RELATED"/>
    <property type="match status" value="1"/>
</dbReference>
<keyword evidence="3 10" id="KW-0813">Transport</keyword>
<keyword evidence="8" id="KW-1133">Transmembrane helix</keyword>
<evidence type="ECO:0000256" key="7">
    <source>
        <dbReference type="ARBA" id="ARBA00022927"/>
    </source>
</evidence>
<keyword evidence="5 10" id="KW-0378">Hydrolase</keyword>
<dbReference type="SUPFAM" id="SSF53474">
    <property type="entry name" value="alpha/beta-Hydrolases"/>
    <property type="match status" value="1"/>
</dbReference>
<dbReference type="EMBL" id="CAAALY010007524">
    <property type="protein sequence ID" value="VEL09898.1"/>
    <property type="molecule type" value="Genomic_DNA"/>
</dbReference>
<evidence type="ECO:0000256" key="10">
    <source>
        <dbReference type="RuleBase" id="RU365011"/>
    </source>
</evidence>
<reference evidence="12" key="1">
    <citation type="submission" date="2018-11" db="EMBL/GenBank/DDBJ databases">
        <authorList>
            <consortium name="Pathogen Informatics"/>
        </authorList>
    </citation>
    <scope>NUCLEOTIDE SEQUENCE</scope>
</reference>
<dbReference type="GO" id="GO:0050185">
    <property type="term" value="F:phosphatidylinositol deacylase activity"/>
    <property type="evidence" value="ECO:0007669"/>
    <property type="project" value="TreeGrafter"/>
</dbReference>
<gene>
    <name evidence="12" type="ORF">PXEA_LOCUS3338</name>
</gene>
<proteinExistence type="inferred from homology"/>
<dbReference type="Gene3D" id="3.40.50.1820">
    <property type="entry name" value="alpha/beta hydrolase"/>
    <property type="match status" value="1"/>
</dbReference>
<organism evidence="12 13">
    <name type="scientific">Protopolystoma xenopodis</name>
    <dbReference type="NCBI Taxonomy" id="117903"/>
    <lineage>
        <taxon>Eukaryota</taxon>
        <taxon>Metazoa</taxon>
        <taxon>Spiralia</taxon>
        <taxon>Lophotrochozoa</taxon>
        <taxon>Platyhelminthes</taxon>
        <taxon>Monogenea</taxon>
        <taxon>Polyopisthocotylea</taxon>
        <taxon>Polystomatidea</taxon>
        <taxon>Polystomatidae</taxon>
        <taxon>Protopolystoma</taxon>
    </lineage>
</organism>
<dbReference type="PANTHER" id="PTHR15495:SF7">
    <property type="entry name" value="GPI INOSITOL-DEACYLASE"/>
    <property type="match status" value="1"/>
</dbReference>
<evidence type="ECO:0000256" key="4">
    <source>
        <dbReference type="ARBA" id="ARBA00022692"/>
    </source>
</evidence>
<keyword evidence="13" id="KW-1185">Reference proteome</keyword>
<evidence type="ECO:0000256" key="5">
    <source>
        <dbReference type="ARBA" id="ARBA00022801"/>
    </source>
</evidence>
<feature type="domain" description="GPI inositol-deacylase PGAP1-like alpha/beta" evidence="11">
    <location>
        <begin position="2"/>
        <end position="159"/>
    </location>
</feature>
<name>A0A448WEK3_9PLAT</name>
<sequence>MGDYKTVRSLSSVALRLAASRHTPFHFDYYTMDTGDDPTAFSGKLIEAQSEYLGLAITKILSLYVSHPSPPNSVLIVAHSMGGMVPLNLLAISEEHRPKINTLILLSTPVLLPVFSPGSYMDEIYLRVHDMLIHRARGQEPSLSNIALISVTGGTRDLQDSVFQIINAGLKDIIDIEFF</sequence>
<keyword evidence="7 10" id="KW-0653">Protein transport</keyword>
<evidence type="ECO:0000256" key="6">
    <source>
        <dbReference type="ARBA" id="ARBA00022824"/>
    </source>
</evidence>
<dbReference type="InterPro" id="IPR039529">
    <property type="entry name" value="PGAP1/BST1"/>
</dbReference>
<evidence type="ECO:0000256" key="3">
    <source>
        <dbReference type="ARBA" id="ARBA00022448"/>
    </source>
</evidence>
<dbReference type="GO" id="GO:0006505">
    <property type="term" value="P:GPI anchor metabolic process"/>
    <property type="evidence" value="ECO:0007669"/>
    <property type="project" value="TreeGrafter"/>
</dbReference>
<dbReference type="OrthoDB" id="348976at2759"/>
<keyword evidence="4" id="KW-0812">Transmembrane</keyword>
<accession>A0A448WEK3</accession>
<comment type="similarity">
    <text evidence="2 10">Belongs to the GPI inositol-deacylase family.</text>
</comment>
<dbReference type="Pfam" id="PF07819">
    <property type="entry name" value="PGAP1"/>
    <property type="match status" value="1"/>
</dbReference>
<evidence type="ECO:0000313" key="12">
    <source>
        <dbReference type="EMBL" id="VEL09898.1"/>
    </source>
</evidence>
<keyword evidence="9 10" id="KW-0472">Membrane</keyword>
<keyword evidence="6 10" id="KW-0256">Endoplasmic reticulum</keyword>
<dbReference type="Proteomes" id="UP000784294">
    <property type="component" value="Unassembled WGS sequence"/>
</dbReference>
<dbReference type="GO" id="GO:0015031">
    <property type="term" value="P:protein transport"/>
    <property type="evidence" value="ECO:0007669"/>
    <property type="project" value="UniProtKB-KW"/>
</dbReference>
<dbReference type="InterPro" id="IPR029058">
    <property type="entry name" value="AB_hydrolase_fold"/>
</dbReference>
<dbReference type="EC" id="3.1.-.-" evidence="10"/>
<evidence type="ECO:0000313" key="13">
    <source>
        <dbReference type="Proteomes" id="UP000784294"/>
    </source>
</evidence>
<dbReference type="GO" id="GO:0006888">
    <property type="term" value="P:endoplasmic reticulum to Golgi vesicle-mediated transport"/>
    <property type="evidence" value="ECO:0007669"/>
    <property type="project" value="TreeGrafter"/>
</dbReference>
<evidence type="ECO:0000256" key="8">
    <source>
        <dbReference type="ARBA" id="ARBA00022989"/>
    </source>
</evidence>
<dbReference type="GO" id="GO:0005789">
    <property type="term" value="C:endoplasmic reticulum membrane"/>
    <property type="evidence" value="ECO:0007669"/>
    <property type="project" value="UniProtKB-SubCell"/>
</dbReference>
<comment type="subcellular location">
    <subcellularLocation>
        <location evidence="1">Endoplasmic reticulum membrane</location>
        <topology evidence="1">Multi-pass membrane protein</topology>
    </subcellularLocation>
</comment>
<comment type="caution">
    <text evidence="12">The sequence shown here is derived from an EMBL/GenBank/DDBJ whole genome shotgun (WGS) entry which is preliminary data.</text>
</comment>
<evidence type="ECO:0000256" key="2">
    <source>
        <dbReference type="ARBA" id="ARBA00006931"/>
    </source>
</evidence>
<protein>
    <recommendedName>
        <fullName evidence="10">GPI inositol-deacylase</fullName>
        <ecNumber evidence="10">3.1.-.-</ecNumber>
    </recommendedName>
</protein>
<dbReference type="AlphaFoldDB" id="A0A448WEK3"/>
<dbReference type="InterPro" id="IPR012908">
    <property type="entry name" value="PGAP1-ab_dom-like"/>
</dbReference>
<evidence type="ECO:0000259" key="11">
    <source>
        <dbReference type="Pfam" id="PF07819"/>
    </source>
</evidence>
<evidence type="ECO:0000256" key="9">
    <source>
        <dbReference type="ARBA" id="ARBA00023136"/>
    </source>
</evidence>
<evidence type="ECO:0000256" key="1">
    <source>
        <dbReference type="ARBA" id="ARBA00004477"/>
    </source>
</evidence>
<comment type="function">
    <text evidence="10">Involved in inositol deacylation of GPI-anchored proteins which plays important roles in the quality control and ER-associated degradation of GPI-anchored proteins.</text>
</comment>